<protein>
    <recommendedName>
        <fullName evidence="8 9">6,7-dimethyl-8-ribityllumazine synthase</fullName>
        <shortName evidence="9">DMRL synthase</shortName>
        <shortName evidence="9">LS</shortName>
        <shortName evidence="9">Lumazine synthase</shortName>
        <ecNumber evidence="3 9">2.5.1.78</ecNumber>
    </recommendedName>
</protein>
<dbReference type="GO" id="GO:0009231">
    <property type="term" value="P:riboflavin biosynthetic process"/>
    <property type="evidence" value="ECO:0007669"/>
    <property type="project" value="UniProtKB-UniRule"/>
</dbReference>
<dbReference type="EMBL" id="CP002606">
    <property type="protein sequence ID" value="AEA34397.1"/>
    <property type="molecule type" value="Genomic_DNA"/>
</dbReference>
<dbReference type="RefSeq" id="WP_013682427.1">
    <property type="nucleotide sequence ID" value="NC_015318.1"/>
</dbReference>
<keyword evidence="5 9" id="KW-0808">Transferase</keyword>
<dbReference type="InterPro" id="IPR036467">
    <property type="entry name" value="LS/RS_sf"/>
</dbReference>
<evidence type="ECO:0000256" key="8">
    <source>
        <dbReference type="ARBA" id="ARBA00072606"/>
    </source>
</evidence>
<dbReference type="HOGENOM" id="CLU_089358_1_1_7"/>
<proteinExistence type="inferred from homology"/>
<dbReference type="Gene3D" id="3.40.50.960">
    <property type="entry name" value="Lumazine/riboflavin synthase"/>
    <property type="match status" value="1"/>
</dbReference>
<dbReference type="UniPathway" id="UPA00275">
    <property type="reaction ID" value="UER00404"/>
</dbReference>
<dbReference type="GO" id="GO:0009349">
    <property type="term" value="C:riboflavin synthase complex"/>
    <property type="evidence" value="ECO:0007669"/>
    <property type="project" value="UniProtKB-UniRule"/>
</dbReference>
<reference evidence="11" key="2">
    <citation type="submission" date="2011-03" db="EMBL/GenBank/DDBJ databases">
        <title>The complete genome of Hippea maritima DSM 10411.</title>
        <authorList>
            <consortium name="US DOE Joint Genome Institute (JGI-PGF)"/>
            <person name="Lucas S."/>
            <person name="Copeland A."/>
            <person name="Lapidus A."/>
            <person name="Bruce D."/>
            <person name="Goodwin L."/>
            <person name="Pitluck S."/>
            <person name="Peters L."/>
            <person name="Kyrpides N."/>
            <person name="Mavromatis K."/>
            <person name="Pagani I."/>
            <person name="Ivanova N."/>
            <person name="Mikhailova N."/>
            <person name="Lu M."/>
            <person name="Detter J.C."/>
            <person name="Tapia R."/>
            <person name="Han C."/>
            <person name="Land M."/>
            <person name="Hauser L."/>
            <person name="Markowitz V."/>
            <person name="Cheng J.-F."/>
            <person name="Hugenholtz P."/>
            <person name="Woyke T."/>
            <person name="Wu D."/>
            <person name="Spring S."/>
            <person name="Schroeder M."/>
            <person name="Brambilla E."/>
            <person name="Klenk H.-P."/>
            <person name="Eisen J.A."/>
        </authorList>
    </citation>
    <scope>NUCLEOTIDE SEQUENCE [LARGE SCALE GENOMIC DNA]</scope>
    <source>
        <strain evidence="11">ATCC 700847 / DSM 10411 / MH2</strain>
    </source>
</reference>
<comment type="catalytic activity">
    <reaction evidence="6 9">
        <text>(2S)-2-hydroxy-3-oxobutyl phosphate + 5-amino-6-(D-ribitylamino)uracil = 6,7-dimethyl-8-(1-D-ribityl)lumazine + phosphate + 2 H2O + H(+)</text>
        <dbReference type="Rhea" id="RHEA:26152"/>
        <dbReference type="ChEBI" id="CHEBI:15377"/>
        <dbReference type="ChEBI" id="CHEBI:15378"/>
        <dbReference type="ChEBI" id="CHEBI:15934"/>
        <dbReference type="ChEBI" id="CHEBI:43474"/>
        <dbReference type="ChEBI" id="CHEBI:58201"/>
        <dbReference type="ChEBI" id="CHEBI:58830"/>
        <dbReference type="EC" id="2.5.1.78"/>
    </reaction>
</comment>
<feature type="binding site" evidence="9">
    <location>
        <position position="22"/>
    </location>
    <ligand>
        <name>5-amino-6-(D-ribitylamino)uracil</name>
        <dbReference type="ChEBI" id="CHEBI:15934"/>
    </ligand>
</feature>
<dbReference type="PANTHER" id="PTHR21058">
    <property type="entry name" value="6,7-DIMETHYL-8-RIBITYLLUMAZINE SYNTHASE DMRL SYNTHASE LUMAZINE SYNTHASE"/>
    <property type="match status" value="1"/>
</dbReference>
<dbReference type="EC" id="2.5.1.78" evidence="3 9"/>
<comment type="pathway">
    <text evidence="1 9">Cofactor biosynthesis; riboflavin biosynthesis; riboflavin from 2-hydroxy-3-oxobutyl phosphate and 5-amino-6-(D-ribitylamino)uracil: step 1/2.</text>
</comment>
<evidence type="ECO:0000256" key="3">
    <source>
        <dbReference type="ARBA" id="ARBA00012664"/>
    </source>
</evidence>
<name>F2LY74_HIPMA</name>
<dbReference type="InterPro" id="IPR034964">
    <property type="entry name" value="LS"/>
</dbReference>
<dbReference type="NCBIfam" id="TIGR00114">
    <property type="entry name" value="lumazine-synth"/>
    <property type="match status" value="1"/>
</dbReference>
<comment type="function">
    <text evidence="7 9">Catalyzes the formation of 6,7-dimethyl-8-ribityllumazine by condensation of 5-amino-6-(D-ribitylamino)uracil with 3,4-dihydroxy-2-butanone 4-phosphate. This is the penultimate step in the biosynthesis of riboflavin.</text>
</comment>
<keyword evidence="4 9" id="KW-0686">Riboflavin biosynthesis</keyword>
<evidence type="ECO:0000313" key="11">
    <source>
        <dbReference type="Proteomes" id="UP000008139"/>
    </source>
</evidence>
<organism evidence="10 11">
    <name type="scientific">Hippea maritima (strain ATCC 700847 / DSM 10411 / MH2)</name>
    <dbReference type="NCBI Taxonomy" id="760142"/>
    <lineage>
        <taxon>Bacteria</taxon>
        <taxon>Pseudomonadati</taxon>
        <taxon>Campylobacterota</taxon>
        <taxon>Desulfurellia</taxon>
        <taxon>Desulfurellales</taxon>
        <taxon>Hippeaceae</taxon>
        <taxon>Hippea</taxon>
    </lineage>
</organism>
<evidence type="ECO:0000256" key="2">
    <source>
        <dbReference type="ARBA" id="ARBA00007424"/>
    </source>
</evidence>
<dbReference type="InterPro" id="IPR002180">
    <property type="entry name" value="LS/RS"/>
</dbReference>
<dbReference type="FunCoup" id="F2LY74">
    <property type="interactions" value="442"/>
</dbReference>
<dbReference type="Pfam" id="PF00885">
    <property type="entry name" value="DMRL_synthase"/>
    <property type="match status" value="1"/>
</dbReference>
<dbReference type="KEGG" id="hmr:Hipma_1441"/>
<dbReference type="eggNOG" id="COG0054">
    <property type="taxonomic scope" value="Bacteria"/>
</dbReference>
<feature type="active site" description="Proton donor" evidence="9">
    <location>
        <position position="87"/>
    </location>
</feature>
<keyword evidence="11" id="KW-1185">Reference proteome</keyword>
<dbReference type="GO" id="GO:0000906">
    <property type="term" value="F:6,7-dimethyl-8-ribityllumazine synthase activity"/>
    <property type="evidence" value="ECO:0007669"/>
    <property type="project" value="UniProtKB-UniRule"/>
</dbReference>
<dbReference type="FunFam" id="3.40.50.960:FF:000001">
    <property type="entry name" value="6,7-dimethyl-8-ribityllumazine synthase"/>
    <property type="match status" value="1"/>
</dbReference>
<sequence length="152" mass="16564">MKIIEGVLDAKGLKVAVIVSRFNSFITQKLLDGAKDAFLRHNGDESKFEVFMVPGAFEIPMLLSKLADKSYDGILCLGAVIRGSTPHFDFVANETAKGIAQVSLKSKMPVSFGILTTDTIEQAIERAGTKMGNKGFDAMVSLIEMMNLYKNV</sequence>
<evidence type="ECO:0000256" key="5">
    <source>
        <dbReference type="ARBA" id="ARBA00022679"/>
    </source>
</evidence>
<feature type="binding site" evidence="9">
    <location>
        <begin position="79"/>
        <end position="81"/>
    </location>
    <ligand>
        <name>5-amino-6-(D-ribitylamino)uracil</name>
        <dbReference type="ChEBI" id="CHEBI:15934"/>
    </ligand>
</feature>
<dbReference type="OrthoDB" id="9809709at2"/>
<dbReference type="SUPFAM" id="SSF52121">
    <property type="entry name" value="Lumazine synthase"/>
    <property type="match status" value="1"/>
</dbReference>
<evidence type="ECO:0000256" key="1">
    <source>
        <dbReference type="ARBA" id="ARBA00004917"/>
    </source>
</evidence>
<reference evidence="10 11" key="1">
    <citation type="journal article" date="2011" name="Stand. Genomic Sci.">
        <title>Complete genome sequence of the thermophilic sulfur-reducer Hippea maritima type strain (MH(2)).</title>
        <authorList>
            <person name="Huntemann M."/>
            <person name="Lu M."/>
            <person name="Nolan M."/>
            <person name="Lapidus A."/>
            <person name="Lucas S."/>
            <person name="Hammon N."/>
            <person name="Deshpande S."/>
            <person name="Cheng J.F."/>
            <person name="Tapia R."/>
            <person name="Han C."/>
            <person name="Goodwin L."/>
            <person name="Pitluck S."/>
            <person name="Liolios K."/>
            <person name="Pagani I."/>
            <person name="Ivanova N."/>
            <person name="Ovchinikova G."/>
            <person name="Pati A."/>
            <person name="Chen A."/>
            <person name="Palaniappan K."/>
            <person name="Land M."/>
            <person name="Hauser L."/>
            <person name="Jeffries C.D."/>
            <person name="Detter J.C."/>
            <person name="Brambilla E.M."/>
            <person name="Rohde M."/>
            <person name="Spring S."/>
            <person name="Goker M."/>
            <person name="Woyke T."/>
            <person name="Bristow J."/>
            <person name="Eisen J.A."/>
            <person name="Markowitz V."/>
            <person name="Hugenholtz P."/>
            <person name="Kyrpides N.C."/>
            <person name="Klenk H.P."/>
            <person name="Mavromatis K."/>
        </authorList>
    </citation>
    <scope>NUCLEOTIDE SEQUENCE [LARGE SCALE GENOMIC DNA]</scope>
    <source>
        <strain evidence="11">ATCC 700847 / DSM 10411 / MH2</strain>
    </source>
</reference>
<evidence type="ECO:0000256" key="9">
    <source>
        <dbReference type="HAMAP-Rule" id="MF_00178"/>
    </source>
</evidence>
<dbReference type="HAMAP" id="MF_00178">
    <property type="entry name" value="Lumazine_synth"/>
    <property type="match status" value="1"/>
</dbReference>
<dbReference type="GO" id="GO:0005829">
    <property type="term" value="C:cytosol"/>
    <property type="evidence" value="ECO:0007669"/>
    <property type="project" value="TreeGrafter"/>
</dbReference>
<evidence type="ECO:0000256" key="4">
    <source>
        <dbReference type="ARBA" id="ARBA00022619"/>
    </source>
</evidence>
<dbReference type="CDD" id="cd09209">
    <property type="entry name" value="Lumazine_synthase-I"/>
    <property type="match status" value="1"/>
</dbReference>
<dbReference type="Proteomes" id="UP000008139">
    <property type="component" value="Chromosome"/>
</dbReference>
<dbReference type="InParanoid" id="F2LY74"/>
<feature type="binding site" evidence="9">
    <location>
        <begin position="56"/>
        <end position="58"/>
    </location>
    <ligand>
        <name>5-amino-6-(D-ribitylamino)uracil</name>
        <dbReference type="ChEBI" id="CHEBI:15934"/>
    </ligand>
</feature>
<feature type="binding site" evidence="9">
    <location>
        <begin position="84"/>
        <end position="85"/>
    </location>
    <ligand>
        <name>(2S)-2-hydroxy-3-oxobutyl phosphate</name>
        <dbReference type="ChEBI" id="CHEBI:58830"/>
    </ligand>
</feature>
<dbReference type="PANTHER" id="PTHR21058:SF0">
    <property type="entry name" value="6,7-DIMETHYL-8-RIBITYLLUMAZINE SYNTHASE"/>
    <property type="match status" value="1"/>
</dbReference>
<evidence type="ECO:0000256" key="7">
    <source>
        <dbReference type="ARBA" id="ARBA00058151"/>
    </source>
</evidence>
<gene>
    <name evidence="9" type="primary">ribH</name>
    <name evidence="10" type="ordered locus">Hipma_1441</name>
</gene>
<dbReference type="STRING" id="760142.Hipma_1441"/>
<comment type="similarity">
    <text evidence="2 9">Belongs to the DMRL synthase family.</text>
</comment>
<feature type="binding site" evidence="9">
    <location>
        <position position="112"/>
    </location>
    <ligand>
        <name>5-amino-6-(D-ribitylamino)uracil</name>
        <dbReference type="ChEBI" id="CHEBI:15934"/>
    </ligand>
</feature>
<evidence type="ECO:0000313" key="10">
    <source>
        <dbReference type="EMBL" id="AEA34397.1"/>
    </source>
</evidence>
<feature type="binding site" evidence="9">
    <location>
        <position position="126"/>
    </location>
    <ligand>
        <name>(2S)-2-hydroxy-3-oxobutyl phosphate</name>
        <dbReference type="ChEBI" id="CHEBI:58830"/>
    </ligand>
</feature>
<evidence type="ECO:0000256" key="6">
    <source>
        <dbReference type="ARBA" id="ARBA00048785"/>
    </source>
</evidence>
<accession>F2LY74</accession>
<dbReference type="AlphaFoldDB" id="F2LY74"/>